<evidence type="ECO:0000313" key="1">
    <source>
        <dbReference type="EMBL" id="KKK52655.1"/>
    </source>
</evidence>
<gene>
    <name evidence="1" type="ORF">LCGC14_3102710</name>
</gene>
<protein>
    <submittedName>
        <fullName evidence="1">Uncharacterized protein</fullName>
    </submittedName>
</protein>
<dbReference type="AlphaFoldDB" id="A0A0F8WW58"/>
<organism evidence="1">
    <name type="scientific">marine sediment metagenome</name>
    <dbReference type="NCBI Taxonomy" id="412755"/>
    <lineage>
        <taxon>unclassified sequences</taxon>
        <taxon>metagenomes</taxon>
        <taxon>ecological metagenomes</taxon>
    </lineage>
</organism>
<comment type="caution">
    <text evidence="1">The sequence shown here is derived from an EMBL/GenBank/DDBJ whole genome shotgun (WGS) entry which is preliminary data.</text>
</comment>
<accession>A0A0F8WW58</accession>
<reference evidence="1" key="1">
    <citation type="journal article" date="2015" name="Nature">
        <title>Complex archaea that bridge the gap between prokaryotes and eukaryotes.</title>
        <authorList>
            <person name="Spang A."/>
            <person name="Saw J.H."/>
            <person name="Jorgensen S.L."/>
            <person name="Zaremba-Niedzwiedzka K."/>
            <person name="Martijn J."/>
            <person name="Lind A.E."/>
            <person name="van Eijk R."/>
            <person name="Schleper C."/>
            <person name="Guy L."/>
            <person name="Ettema T.J."/>
        </authorList>
    </citation>
    <scope>NUCLEOTIDE SEQUENCE</scope>
</reference>
<feature type="non-terminal residue" evidence="1">
    <location>
        <position position="1"/>
    </location>
</feature>
<sequence length="72" mass="8655">KNNRWYCNECSKLHREKKNKTIRKYTHKEWKEKLTWKAVVDRYEDLYLKLYNAKSGNNTSMSNNILVAANAC</sequence>
<proteinExistence type="predicted"/>
<dbReference type="EMBL" id="LAZR01066911">
    <property type="protein sequence ID" value="KKK52655.1"/>
    <property type="molecule type" value="Genomic_DNA"/>
</dbReference>
<name>A0A0F8WW58_9ZZZZ</name>